<feature type="region of interest" description="Disordered" evidence="1">
    <location>
        <begin position="1617"/>
        <end position="1661"/>
    </location>
</feature>
<feature type="region of interest" description="Disordered" evidence="1">
    <location>
        <begin position="385"/>
        <end position="609"/>
    </location>
</feature>
<feature type="compositionally biased region" description="Basic and acidic residues" evidence="1">
    <location>
        <begin position="1852"/>
        <end position="1861"/>
    </location>
</feature>
<feature type="compositionally biased region" description="Polar residues" evidence="1">
    <location>
        <begin position="3841"/>
        <end position="3857"/>
    </location>
</feature>
<gene>
    <name evidence="2" type="ORF">GCM10009727_51850</name>
</gene>
<feature type="compositionally biased region" description="Gly residues" evidence="1">
    <location>
        <begin position="1928"/>
        <end position="1948"/>
    </location>
</feature>
<feature type="compositionally biased region" description="Pro residues" evidence="1">
    <location>
        <begin position="1117"/>
        <end position="1131"/>
    </location>
</feature>
<feature type="compositionally biased region" description="Basic and acidic residues" evidence="1">
    <location>
        <begin position="1868"/>
        <end position="1890"/>
    </location>
</feature>
<dbReference type="SUPFAM" id="SSF52540">
    <property type="entry name" value="P-loop containing nucleoside triphosphate hydrolases"/>
    <property type="match status" value="2"/>
</dbReference>
<dbReference type="SUPFAM" id="SSF53335">
    <property type="entry name" value="S-adenosyl-L-methionine-dependent methyltransferases"/>
    <property type="match status" value="1"/>
</dbReference>
<dbReference type="EMBL" id="BAAAMR010000050">
    <property type="protein sequence ID" value="GAA2148758.1"/>
    <property type="molecule type" value="Genomic_DNA"/>
</dbReference>
<feature type="compositionally biased region" description="Polar residues" evidence="1">
    <location>
        <begin position="388"/>
        <end position="402"/>
    </location>
</feature>
<evidence type="ECO:0000313" key="3">
    <source>
        <dbReference type="Proteomes" id="UP001501020"/>
    </source>
</evidence>
<proteinExistence type="predicted"/>
<evidence type="ECO:0000256" key="1">
    <source>
        <dbReference type="SAM" id="MobiDB-lite"/>
    </source>
</evidence>
<protein>
    <submittedName>
        <fullName evidence="2">Uncharacterized protein</fullName>
    </submittedName>
</protein>
<name>A0ABP5LLI9_9ACTN</name>
<dbReference type="Proteomes" id="UP001501020">
    <property type="component" value="Unassembled WGS sequence"/>
</dbReference>
<dbReference type="PRINTS" id="PR00507">
    <property type="entry name" value="N12N6MTFRASE"/>
</dbReference>
<accession>A0ABP5LLI9</accession>
<feature type="region of interest" description="Disordered" evidence="1">
    <location>
        <begin position="1231"/>
        <end position="1262"/>
    </location>
</feature>
<reference evidence="3" key="1">
    <citation type="journal article" date="2019" name="Int. J. Syst. Evol. Microbiol.">
        <title>The Global Catalogue of Microorganisms (GCM) 10K type strain sequencing project: providing services to taxonomists for standard genome sequencing and annotation.</title>
        <authorList>
            <consortium name="The Broad Institute Genomics Platform"/>
            <consortium name="The Broad Institute Genome Sequencing Center for Infectious Disease"/>
            <person name="Wu L."/>
            <person name="Ma J."/>
        </authorList>
    </citation>
    <scope>NUCLEOTIDE SEQUENCE [LARGE SCALE GENOMIC DNA]</scope>
    <source>
        <strain evidence="3">JCM 13850</strain>
    </source>
</reference>
<dbReference type="Gene3D" id="3.40.50.150">
    <property type="entry name" value="Vaccinia Virus protein VP39"/>
    <property type="match status" value="1"/>
</dbReference>
<feature type="compositionally biased region" description="Basic and acidic residues" evidence="1">
    <location>
        <begin position="1081"/>
        <end position="1093"/>
    </location>
</feature>
<feature type="compositionally biased region" description="Low complexity" evidence="1">
    <location>
        <begin position="1830"/>
        <end position="1851"/>
    </location>
</feature>
<feature type="compositionally biased region" description="Low complexity" evidence="1">
    <location>
        <begin position="447"/>
        <end position="464"/>
    </location>
</feature>
<feature type="compositionally biased region" description="Basic and acidic residues" evidence="1">
    <location>
        <begin position="917"/>
        <end position="927"/>
    </location>
</feature>
<dbReference type="InterPro" id="IPR029063">
    <property type="entry name" value="SAM-dependent_MTases_sf"/>
</dbReference>
<feature type="compositionally biased region" description="Low complexity" evidence="1">
    <location>
        <begin position="2028"/>
        <end position="2043"/>
    </location>
</feature>
<dbReference type="InterPro" id="IPR027417">
    <property type="entry name" value="P-loop_NTPase"/>
</dbReference>
<feature type="compositionally biased region" description="Low complexity" evidence="1">
    <location>
        <begin position="526"/>
        <end position="541"/>
    </location>
</feature>
<dbReference type="Gene3D" id="3.40.50.300">
    <property type="entry name" value="P-loop containing nucleotide triphosphate hydrolases"/>
    <property type="match status" value="2"/>
</dbReference>
<feature type="compositionally biased region" description="Low complexity" evidence="1">
    <location>
        <begin position="564"/>
        <end position="592"/>
    </location>
</feature>
<organism evidence="2 3">
    <name type="scientific">Actinomadura napierensis</name>
    <dbReference type="NCBI Taxonomy" id="267854"/>
    <lineage>
        <taxon>Bacteria</taxon>
        <taxon>Bacillati</taxon>
        <taxon>Actinomycetota</taxon>
        <taxon>Actinomycetes</taxon>
        <taxon>Streptosporangiales</taxon>
        <taxon>Thermomonosporaceae</taxon>
        <taxon>Actinomadura</taxon>
    </lineage>
</organism>
<feature type="region of interest" description="Disordered" evidence="1">
    <location>
        <begin position="812"/>
        <end position="833"/>
    </location>
</feature>
<evidence type="ECO:0000313" key="2">
    <source>
        <dbReference type="EMBL" id="GAA2148758.1"/>
    </source>
</evidence>
<feature type="compositionally biased region" description="Low complexity" evidence="1">
    <location>
        <begin position="480"/>
        <end position="500"/>
    </location>
</feature>
<dbReference type="RefSeq" id="WP_344272289.1">
    <property type="nucleotide sequence ID" value="NZ_BAAAMR010000050.1"/>
</dbReference>
<feature type="region of interest" description="Disordered" evidence="1">
    <location>
        <begin position="3766"/>
        <end position="3882"/>
    </location>
</feature>
<feature type="compositionally biased region" description="Low complexity" evidence="1">
    <location>
        <begin position="422"/>
        <end position="436"/>
    </location>
</feature>
<feature type="compositionally biased region" description="Basic and acidic residues" evidence="1">
    <location>
        <begin position="821"/>
        <end position="833"/>
    </location>
</feature>
<feature type="region of interest" description="Disordered" evidence="1">
    <location>
        <begin position="856"/>
        <end position="943"/>
    </location>
</feature>
<feature type="region of interest" description="Disordered" evidence="1">
    <location>
        <begin position="1081"/>
        <end position="1153"/>
    </location>
</feature>
<keyword evidence="3" id="KW-1185">Reference proteome</keyword>
<feature type="compositionally biased region" description="Low complexity" evidence="1">
    <location>
        <begin position="1139"/>
        <end position="1151"/>
    </location>
</feature>
<feature type="compositionally biased region" description="Acidic residues" evidence="1">
    <location>
        <begin position="3094"/>
        <end position="3107"/>
    </location>
</feature>
<feature type="compositionally biased region" description="Basic and acidic residues" evidence="1">
    <location>
        <begin position="514"/>
        <end position="523"/>
    </location>
</feature>
<feature type="region of interest" description="Disordered" evidence="1">
    <location>
        <begin position="1784"/>
        <end position="2057"/>
    </location>
</feature>
<feature type="compositionally biased region" description="Basic and acidic residues" evidence="1">
    <location>
        <begin position="871"/>
        <end position="892"/>
    </location>
</feature>
<dbReference type="InterPro" id="IPR052933">
    <property type="entry name" value="DNA_Protect_Modify"/>
</dbReference>
<feature type="compositionally biased region" description="Basic and acidic residues" evidence="1">
    <location>
        <begin position="1797"/>
        <end position="1815"/>
    </location>
</feature>
<dbReference type="PANTHER" id="PTHR41313:SF1">
    <property type="entry name" value="DNA METHYLASE ADENINE-SPECIFIC DOMAIN-CONTAINING PROTEIN"/>
    <property type="match status" value="1"/>
</dbReference>
<feature type="compositionally biased region" description="Low complexity" evidence="1">
    <location>
        <begin position="3775"/>
        <end position="3801"/>
    </location>
</feature>
<feature type="region of interest" description="Disordered" evidence="1">
    <location>
        <begin position="3094"/>
        <end position="3118"/>
    </location>
</feature>
<sequence>MATLRGRVQKAIRGALRAGERRAARRTTEAQIAQATGAATALAYARHLDAELTLAAPIMRQAYLDEWWARATPEEIGAVWEATTSWAAVGEGFAQATMAHLREQISQRYGIDVRDVRLQGREVVALLARARGVAPAPEPDARTASFVIRDTATGTVAAQQIQVAPPPGMSHGEFAARWLIEYADRLGQQAGAPADGLTDRFVVETYAGGDVTVEPTTTISGEHASEAAQAVGDFRQQILNGSTPAPAEELLDALLVEEHRLAQELSDHITALDFATAEGIVMHANRAAVIRERLDYTRLRIQAAQADVRGEDGIHVFQQASLRARYDDAWWADATATEAATLWRYVAGWSEGSAKLWTVTHLQEQIQARFGVSVATDADARQVAETLRSAQPRQDLTSTSTAPRPDTAGQDRSVPSAPAPPAEAVADPVAQPAEAARPSEQAEPSDRTAAPTDVADPASDASSPVAPPPEPPSARAGDEAAIPPATTAPETAARAADTPASLPPEPEPQLGTDPTDRPARDEAADQPEATTQAAPAKAPEAAARDTPPSSPQPDTEAAERTTEAPDGTAEDAPAPATTAQPPALSPSASALPTPAPEPAPIREPGAADLDPQASEFDQAELPPLAADSLTLERLTEALHGLGADDVADTLPAVFAILDNPPREDRWFADVDQGVEAFARMHQAVRDALPRLPDMQGERWWLLQLADELEYQARRAGYPSMDRDDVAERTRYAAMSDAELRAELDHTDPEHDTFDTLVEMLERRGFDEFGTPARGTPHGLESAIPFDPAMEGALVRVNRGAGTIVVGTVQHHPNSGWWVDGVAEHDGDGTDRQPRPEQVWLQERQYGAPHVQVLQTAAERQQTAPEPEAAPEPERAADPAPEPERVAEPERAADAAPEPAPAPEPEPERAADPAPEAAPEHSLPDREPSAAPSATDQGSGDPENADLARLAAEPLLLNLILTAAEGNERAMARLAGNLDTIDDNDVRWIDVTAADDLRVPFTGAVTDRRSRLAAVANDEESFGIVFDDVFADYLIGQIDTVGDRIDDISSLAQRYFSRGSEYRDLLNQSARRAAWNLIRAHQELTEGTRPERTRPGPQASQADQEESAERNVADSQEPSPPVDPQPPTPGEDPGPEALFEADAPASESSAEAVPVRMFPGGITGLDGYEPITGLDLRFRSYDPPPPGGPTHAVHLLRPIRPGEGVLEDLRQGSLPQLIAQMLDEGFMRPVPGSPGEQHQLAVDPQASEPTPALFTADPESAPAGRSLDEQLDDITSAADQMTVDGVGWGRSSLYTRAEQAERGHDLVARLALLMQEAVQVHGGHLAAAEADVLAGSLARLQQPATGDWERDAAALHAPLEAVLDLAHGDAHRGTPLARYARELAISLRAHESSLSGRPSAEVSDIVSSAASYSSAQEVWAAQGAVRAAHEQIGALEPGLSDREGLARLAAAVDLATTDTSGGPAGHVHRYRRLADQAQAIADANRGPVAVAANGLWAHAVQHQARLVAGMRHEEGVQLRTLLAEVAATTAPDEPAAETAEVPEQRAPEPIWIEHNNKQTIVHGRVTKGGEVHALLKAGGFLWAPSLGCWKTNSRWRFETRDARVRALARGLALAGRPFRLEQYPPGQEPTAQSDAQPAPQAEASADRELQLPSGEPYNTWPEAQNELRPVAEAFSRLHRSTAWRHMISDAEDSRSDAKALAALVIPGKVLGADGTEVLSRFTALAQRTHVLLENLQAEGYTHAPLLLPQLRELRRHGVHFAARLQATAEAADRWPMVFKAPGPVLTASADAPEPVAVPERHRGADSRDSSRSRGDDSAAALQGSLFDFGEDPASPDAPADAAPEAIPDAVDVPGEHSADDALQRPAARVRQDGDQARDQQERTGEQVRDQGAKALAGMAAGPIPAAERSGGVLPAPGGDRSRGSRQPGGLTGGGGPGGGDVSGEAGAPGDGAATGREPDRAGPAAGGSGGRGEDRSADELSTGHSEKEQPGPDTDTAPGEVDEHAGDGAEPAPEQDGHGSEPGTGQGGEASPPEAADGAEPAPSRFVPSGQDDLAPSGPVARIRANLEAVKLVRELQTQQRPATAEEQQILARWSGWGAVPAVFDTRETVDGKPGPGVKYAWAREQLQDLLTEDEYAAARRNTINAHFTDAGMVQAIWSSLEQMGFSGGLVLEPGCGSGNFIGLAPADATMVGVEWDPTTAAIAAALYPDATVRSESFATTRLPEASFNAVVGNVPFGKLRLRDARYNPGRQYSIHNHFIAKSLRLVAPGGMVALITSRYTLDGTDERALEARRKMGELADLVGAVRLPSGAHQRAAGTDVVTDLVILRRREPGRTPSQVAWMQAPTQQIEGDNVAINEYFATHPDMVLGEFGVSGRREAELMVRSDRDPAPALAQALQQITEHAREHELLSAPVPSVGPDQVLMGNPISLEELEGPNGRLAWTEGFISPRDDGTFTQIVDGAVEPYEPRMSAAEADELRALCGLRDATLELLAAEERADQPEMDRLRARLNERYDAYATRYGPINRVNLIPSIKKTPEGEALRARLLAEGNARIAGGTFVLVGDEEQTRELQGRLLADGLATVGEDGRLRMRQSNAARAERDRLVATGLARVEGGRLELIGEGRAIAIDAAPEAIRLIRRRPSQGGFRTDPFAVRVQALERYSPKTGQAAKTDIFREPVMPARAPIEIADSPADALAICMDQHAQVRLDVIADLLGLDDESQARAELGDLVFHDPAQDRLVPAAEYLSGDVRLKLKQATTAATDDPALRVNVEALTGVIPEDLGPAEIEVRLGSVIVDPEHVQQFLRETLDAPKIKVSLSSAGEWKVTGAAKGVLSTSIWGTEDANATYLAGRLLNQKAIKITKKIDEETTVVDAEATEAAQEKAQELNERFGEWIWEDLDRGALIVRRYNDRFNSLVLRSYDDVQLSLPGLNRNISLRWWQKAAVARMIHEPATGLFHDMGAGKTLEQIIGMMELRRLGLINKPVMCVKNHMLDQVRDEFLWAYPSARVLCADSSELTGEGKRRFIARCMQENPDAVILTRGAFESINLTPEGVRDYLDFAEDFFRAHQDEEDSVKDEETILINFKEKIEAFIEGDEEEDDEEEEGEGRQKKKRKGIDKDPALTWEHAGFDYIVIDESQDYNNLWTPSNVEGMEIDFVRRCVDLEMKLHSTRKRFGERVATFATGTPITNRIVQYHVLQRYLRPDRLKEAGFYSADSWLATYATQKTRLELKGDNTWGPVSRTSELVNVPEMLLEIHHFSDFKTADDINLPRPAIDGGKPEVRVVPATLELTDYQGALANRYAAARKNRGRKGEDTCVAVIGDGFRAGQDLRLVDPNHGPIPDIPDDPQKVEAVAEDILKEWKAHRDDVYLDANGDPDPVRGSLLAVFCNEGVPSDSWNIYDHLRQLLVDGGMSRDRIRFIHETGSDSRKKRDLTADCNDGHVDVLIGSTEKMGVGTNFQRRLVGIYQMHPHWRPDYDDQEIARGRRPGNENSVIFVRKFITEGSYDIIRAQRCEMKAAFLAHLKRRDPTVRTIEVPDEDTVGYAEIAALAAGDMRLVEKNKLEQELKSLVRGQRAHARKQNGLKMSIRQAEHGIGHSQKAIVDIDRAIAQRQPTAGDAFTMTLAGVRHTKRTDAGAHLRTVLSKAMDATPRGRQSRVEIGTLGGFPIEANLDRDRRPTTILLTLKGVHGGEIGLNHKTVPGGTGLIRQLENRLSNLETERQWHERNIPACRLEIERAQPLLGESFPHQDRLNEVRTRLSDLQRQLTTPDPDPAGNHAADPQAPAAPAPTAEGPGDGTPALAQPAAAEHGDPQSAEAPAVEAPAVESPAFAAAKVASAGQPRSITAQLRTAAKNSRNGGGDKPSTAPDRQAPAIPASENQR</sequence>
<dbReference type="PANTHER" id="PTHR41313">
    <property type="entry name" value="ADENINE-SPECIFIC METHYLTRANSFERASE"/>
    <property type="match status" value="1"/>
</dbReference>
<comment type="caution">
    <text evidence="2">The sequence shown here is derived from an EMBL/GenBank/DDBJ whole genome shotgun (WGS) entry which is preliminary data.</text>
</comment>
<feature type="compositionally biased region" description="Low complexity" evidence="1">
    <location>
        <begin position="3815"/>
        <end position="3839"/>
    </location>
</feature>